<evidence type="ECO:0000313" key="1">
    <source>
        <dbReference type="EMBL" id="MFC0048201.1"/>
    </source>
</evidence>
<dbReference type="EMBL" id="JBHLXP010000001">
    <property type="protein sequence ID" value="MFC0048201.1"/>
    <property type="molecule type" value="Genomic_DNA"/>
</dbReference>
<reference evidence="1 2" key="1">
    <citation type="submission" date="2024-09" db="EMBL/GenBank/DDBJ databases">
        <authorList>
            <person name="Sun Q."/>
            <person name="Mori K."/>
        </authorList>
    </citation>
    <scope>NUCLEOTIDE SEQUENCE [LARGE SCALE GENOMIC DNA]</scope>
    <source>
        <strain evidence="1 2">KCTC 23315</strain>
    </source>
</reference>
<dbReference type="InterPro" id="IPR011050">
    <property type="entry name" value="Pectin_lyase_fold/virulence"/>
</dbReference>
<dbReference type="SUPFAM" id="SSF51126">
    <property type="entry name" value="Pectin lyase-like"/>
    <property type="match status" value="1"/>
</dbReference>
<protein>
    <recommendedName>
        <fullName evidence="3">Right-handed parallel beta-helix repeat-containing protein</fullName>
    </recommendedName>
</protein>
<dbReference type="Gene3D" id="2.160.20.10">
    <property type="entry name" value="Single-stranded right-handed beta-helix, Pectin lyase-like"/>
    <property type="match status" value="1"/>
</dbReference>
<dbReference type="RefSeq" id="WP_377242158.1">
    <property type="nucleotide sequence ID" value="NZ_JBHLXP010000001.1"/>
</dbReference>
<keyword evidence="2" id="KW-1185">Reference proteome</keyword>
<accession>A0ABV6BBG3</accession>
<name>A0ABV6BBG3_9GAMM</name>
<organism evidence="1 2">
    <name type="scientific">Rheinheimera tilapiae</name>
    <dbReference type="NCBI Taxonomy" id="875043"/>
    <lineage>
        <taxon>Bacteria</taxon>
        <taxon>Pseudomonadati</taxon>
        <taxon>Pseudomonadota</taxon>
        <taxon>Gammaproteobacteria</taxon>
        <taxon>Chromatiales</taxon>
        <taxon>Chromatiaceae</taxon>
        <taxon>Rheinheimera</taxon>
    </lineage>
</organism>
<dbReference type="InterPro" id="IPR012334">
    <property type="entry name" value="Pectin_lyas_fold"/>
</dbReference>
<dbReference type="Proteomes" id="UP001589813">
    <property type="component" value="Unassembled WGS sequence"/>
</dbReference>
<evidence type="ECO:0000313" key="2">
    <source>
        <dbReference type="Proteomes" id="UP001589813"/>
    </source>
</evidence>
<evidence type="ECO:0008006" key="3">
    <source>
        <dbReference type="Google" id="ProtNLM"/>
    </source>
</evidence>
<comment type="caution">
    <text evidence="1">The sequence shown here is derived from an EMBL/GenBank/DDBJ whole genome shotgun (WGS) entry which is preliminary data.</text>
</comment>
<sequence length="444" mass="49290">MHRFIFILSGGSLILMLFLYGLFSVVVGYAGRSSQEIFDYLNHRLYGHTKLEFVFNPIIDFARLVHDDIPRASRMGMINRMQTARYVERKITPASKPVLVFSDKSVKQYATISEAALYAPSGAIVEISAGDYTEAQAVWKQKEITIRGIGGPVRLFAGKKSAEGKAIWVFRTGKASISGISFFDAKVHDMNGAGVRAEKGDFSFQDVHFENNESGILTTAAVGTVRVDRSTFINNGNGDGYSHAIYAGNIDLLVVTRSVFHNTIVGHHIKSRAASSYVQDSKFYDELGLVSYELNFPNGGEVFVLNNYLEQNKYNENSVMLSYGEEGLLHKANILTVNKSTFRNVASGGTFVRTVIGSDKTIIENSRFMGNGIIDSGSKYRYALNNVWLGNVLFWKNTYFSDNQYKPALEQQKLELLKNKYCKECSVLAGETGAFGIFSAATPR</sequence>
<gene>
    <name evidence="1" type="ORF">ACFFJP_07840</name>
</gene>
<proteinExistence type="predicted"/>